<dbReference type="SUPFAM" id="SSF57756">
    <property type="entry name" value="Retrovirus zinc finger-like domains"/>
    <property type="match status" value="1"/>
</dbReference>
<dbReference type="KEGG" id="pte:PTT_15071"/>
<dbReference type="GO" id="GO:0008270">
    <property type="term" value="F:zinc ion binding"/>
    <property type="evidence" value="ECO:0007669"/>
    <property type="project" value="UniProtKB-KW"/>
</dbReference>
<gene>
    <name evidence="4" type="ORF">PTT_15071</name>
</gene>
<keyword evidence="1" id="KW-0863">Zinc-finger</keyword>
<dbReference type="PANTHER" id="PTHR15503">
    <property type="entry name" value="LDOC1 RELATED"/>
    <property type="match status" value="1"/>
</dbReference>
<feature type="domain" description="CCHC-type" evidence="3">
    <location>
        <begin position="269"/>
        <end position="283"/>
    </location>
</feature>
<evidence type="ECO:0000313" key="5">
    <source>
        <dbReference type="Proteomes" id="UP000001067"/>
    </source>
</evidence>
<dbReference type="InterPro" id="IPR005162">
    <property type="entry name" value="Retrotrans_gag_dom"/>
</dbReference>
<dbReference type="eggNOG" id="ENOG502SG3D">
    <property type="taxonomic scope" value="Eukaryota"/>
</dbReference>
<dbReference type="PANTHER" id="PTHR15503:SF22">
    <property type="entry name" value="TRANSPOSON TY3-I GAG POLYPROTEIN"/>
    <property type="match status" value="1"/>
</dbReference>
<keyword evidence="1" id="KW-0479">Metal-binding</keyword>
<feature type="compositionally biased region" description="Basic and acidic residues" evidence="2">
    <location>
        <begin position="49"/>
        <end position="60"/>
    </location>
</feature>
<keyword evidence="5" id="KW-1185">Reference proteome</keyword>
<dbReference type="Proteomes" id="UP000001067">
    <property type="component" value="Unassembled WGS sequence"/>
</dbReference>
<accession>E3RZJ3</accession>
<feature type="region of interest" description="Disordered" evidence="2">
    <location>
        <begin position="220"/>
        <end position="265"/>
    </location>
</feature>
<dbReference type="GO" id="GO:0003676">
    <property type="term" value="F:nucleic acid binding"/>
    <property type="evidence" value="ECO:0007669"/>
    <property type="project" value="InterPro"/>
</dbReference>
<protein>
    <recommendedName>
        <fullName evidence="3">CCHC-type domain-containing protein</fullName>
    </recommendedName>
</protein>
<dbReference type="InterPro" id="IPR001878">
    <property type="entry name" value="Znf_CCHC"/>
</dbReference>
<dbReference type="Gene3D" id="4.10.60.10">
    <property type="entry name" value="Zinc finger, CCHC-type"/>
    <property type="match status" value="1"/>
</dbReference>
<feature type="non-terminal residue" evidence="4">
    <location>
        <position position="293"/>
    </location>
</feature>
<organism evidence="5">
    <name type="scientific">Pyrenophora teres f. teres (strain 0-1)</name>
    <name type="common">Barley net blotch fungus</name>
    <name type="synonym">Drechslera teres f. teres</name>
    <dbReference type="NCBI Taxonomy" id="861557"/>
    <lineage>
        <taxon>Eukaryota</taxon>
        <taxon>Fungi</taxon>
        <taxon>Dikarya</taxon>
        <taxon>Ascomycota</taxon>
        <taxon>Pezizomycotina</taxon>
        <taxon>Dothideomycetes</taxon>
        <taxon>Pleosporomycetidae</taxon>
        <taxon>Pleosporales</taxon>
        <taxon>Pleosporineae</taxon>
        <taxon>Pleosporaceae</taxon>
        <taxon>Pyrenophora</taxon>
    </lineage>
</organism>
<evidence type="ECO:0000256" key="2">
    <source>
        <dbReference type="SAM" id="MobiDB-lite"/>
    </source>
</evidence>
<keyword evidence="1" id="KW-0862">Zinc</keyword>
<dbReference type="InterPro" id="IPR032567">
    <property type="entry name" value="RTL1-rel"/>
</dbReference>
<evidence type="ECO:0000259" key="3">
    <source>
        <dbReference type="PROSITE" id="PS50158"/>
    </source>
</evidence>
<feature type="compositionally biased region" description="Polar residues" evidence="2">
    <location>
        <begin position="26"/>
        <end position="38"/>
    </location>
</feature>
<reference evidence="4 5" key="1">
    <citation type="journal article" date="2010" name="Genome Biol.">
        <title>A first genome assembly of the barley fungal pathogen Pyrenophora teres f. teres.</title>
        <authorList>
            <person name="Ellwood S.R."/>
            <person name="Liu Z."/>
            <person name="Syme R.A."/>
            <person name="Lai Z."/>
            <person name="Hane J.K."/>
            <person name="Keiper F."/>
            <person name="Moffat C.S."/>
            <person name="Oliver R.P."/>
            <person name="Friesen T.L."/>
        </authorList>
    </citation>
    <scope>NUCLEOTIDE SEQUENCE [LARGE SCALE GENOMIC DNA]</scope>
    <source>
        <strain evidence="4 5">0-1</strain>
    </source>
</reference>
<feature type="region of interest" description="Disordered" evidence="2">
    <location>
        <begin position="19"/>
        <end position="62"/>
    </location>
</feature>
<proteinExistence type="predicted"/>
<dbReference type="PROSITE" id="PS50158">
    <property type="entry name" value="ZF_CCHC"/>
    <property type="match status" value="1"/>
</dbReference>
<feature type="compositionally biased region" description="Basic and acidic residues" evidence="2">
    <location>
        <begin position="233"/>
        <end position="252"/>
    </location>
</feature>
<evidence type="ECO:0000313" key="4">
    <source>
        <dbReference type="EMBL" id="EFQ88856.1"/>
    </source>
</evidence>
<dbReference type="Pfam" id="PF03732">
    <property type="entry name" value="Retrotrans_gag"/>
    <property type="match status" value="1"/>
</dbReference>
<dbReference type="AlphaFoldDB" id="E3RZJ3"/>
<evidence type="ECO:0000256" key="1">
    <source>
        <dbReference type="PROSITE-ProRule" id="PRU00047"/>
    </source>
</evidence>
<dbReference type="HOGENOM" id="CLU_951753_0_0_1"/>
<sequence>MAQLVQLLSPITARLDAMERRELSPAPQTHTPETQPDPTTYLERSQKKRLPDPERFDGDRSNYPGWKYECEGKLEYDSHLYPSQDAKKRYILSRTKEKATQVLLPWLLENQLSTVKELWEHLDTQFLDVHRQKRAPNKLRHLKQGRRLVRDYVSEFNQLRVEAGQDFSKSVLREMFSEGLSVELQRLMLRTPKNISFKEYTEEAIEISDDLYRINLNSRSQERTSQRAHGISHQKDTRTPSPPEKMDWEPTKAGKASTRTSRSSVDQVKCYACGEKGHISKYCGRSSKASSTK</sequence>
<dbReference type="OrthoDB" id="3903894at2759"/>
<name>E3RZJ3_PYRTT</name>
<dbReference type="InterPro" id="IPR036875">
    <property type="entry name" value="Znf_CCHC_sf"/>
</dbReference>
<dbReference type="EMBL" id="GL536080">
    <property type="protein sequence ID" value="EFQ88856.1"/>
    <property type="molecule type" value="Genomic_DNA"/>
</dbReference>